<dbReference type="EMBL" id="JBBBZM010000065">
    <property type="protein sequence ID" value="KAL0635674.1"/>
    <property type="molecule type" value="Genomic_DNA"/>
</dbReference>
<reference evidence="1 2" key="1">
    <citation type="submission" date="2024-02" db="EMBL/GenBank/DDBJ databases">
        <title>Discinaceae phylogenomics.</title>
        <authorList>
            <person name="Dirks A.C."/>
            <person name="James T.Y."/>
        </authorList>
    </citation>
    <scope>NUCLEOTIDE SEQUENCE [LARGE SCALE GENOMIC DNA]</scope>
    <source>
        <strain evidence="1 2">ACD0624</strain>
    </source>
</reference>
<gene>
    <name evidence="1" type="ORF">Q9L58_005400</name>
</gene>
<evidence type="ECO:0000313" key="1">
    <source>
        <dbReference type="EMBL" id="KAL0635674.1"/>
    </source>
</evidence>
<sequence>MTAGEQQNQRTLEDHTQTVELTSVAWHCAVVPSTIGSERQMSSVVAAKEADKLDSPAGTVGDGRVILAVDRFAAGEKGTVGHVEAELAGGLVDTGIDLAGRIGYEAEASAEGGIAAAEVIGMVMMLRVDTWGTVTDRTADEVHTEVLPDYLAD</sequence>
<comment type="caution">
    <text evidence="1">The sequence shown here is derived from an EMBL/GenBank/DDBJ whole genome shotgun (WGS) entry which is preliminary data.</text>
</comment>
<dbReference type="Proteomes" id="UP001447188">
    <property type="component" value="Unassembled WGS sequence"/>
</dbReference>
<name>A0ABR3GIC5_9PEZI</name>
<accession>A0ABR3GIC5</accession>
<proteinExistence type="predicted"/>
<protein>
    <submittedName>
        <fullName evidence="1">Uncharacterized protein</fullName>
    </submittedName>
</protein>
<keyword evidence="2" id="KW-1185">Reference proteome</keyword>
<evidence type="ECO:0000313" key="2">
    <source>
        <dbReference type="Proteomes" id="UP001447188"/>
    </source>
</evidence>
<organism evidence="1 2">
    <name type="scientific">Discina gigas</name>
    <dbReference type="NCBI Taxonomy" id="1032678"/>
    <lineage>
        <taxon>Eukaryota</taxon>
        <taxon>Fungi</taxon>
        <taxon>Dikarya</taxon>
        <taxon>Ascomycota</taxon>
        <taxon>Pezizomycotina</taxon>
        <taxon>Pezizomycetes</taxon>
        <taxon>Pezizales</taxon>
        <taxon>Discinaceae</taxon>
        <taxon>Discina</taxon>
    </lineage>
</organism>